<evidence type="ECO:0000256" key="1">
    <source>
        <dbReference type="SAM" id="Phobius"/>
    </source>
</evidence>
<feature type="domain" description="Inner membrane protein YgaP-like transmembrane" evidence="2">
    <location>
        <begin position="1"/>
        <end position="68"/>
    </location>
</feature>
<dbReference type="InterPro" id="IPR021309">
    <property type="entry name" value="YgaP-like_TM"/>
</dbReference>
<keyword evidence="4" id="KW-1185">Reference proteome</keyword>
<dbReference type="AlphaFoldDB" id="A0A1X6YF98"/>
<evidence type="ECO:0000259" key="2">
    <source>
        <dbReference type="Pfam" id="PF11127"/>
    </source>
</evidence>
<dbReference type="RefSeq" id="WP_085790412.1">
    <property type="nucleotide sequence ID" value="NZ_FWFK01000001.1"/>
</dbReference>
<keyword evidence="1" id="KW-1133">Transmembrane helix</keyword>
<name>A0A1X6YF98_9RHOB</name>
<evidence type="ECO:0000313" key="4">
    <source>
        <dbReference type="Proteomes" id="UP000193570"/>
    </source>
</evidence>
<reference evidence="3 4" key="1">
    <citation type="submission" date="2017-03" db="EMBL/GenBank/DDBJ databases">
        <authorList>
            <person name="Afonso C.L."/>
            <person name="Miller P.J."/>
            <person name="Scott M.A."/>
            <person name="Spackman E."/>
            <person name="Goraichik I."/>
            <person name="Dimitrov K.M."/>
            <person name="Suarez D.L."/>
            <person name="Swayne D.E."/>
        </authorList>
    </citation>
    <scope>NUCLEOTIDE SEQUENCE [LARGE SCALE GENOMIC DNA]</scope>
    <source>
        <strain evidence="3 4">CECT 8625</strain>
    </source>
</reference>
<dbReference type="OrthoDB" id="9804804at2"/>
<organism evidence="3 4">
    <name type="scientific">Roseivivax jejudonensis</name>
    <dbReference type="NCBI Taxonomy" id="1529041"/>
    <lineage>
        <taxon>Bacteria</taxon>
        <taxon>Pseudomonadati</taxon>
        <taxon>Pseudomonadota</taxon>
        <taxon>Alphaproteobacteria</taxon>
        <taxon>Rhodobacterales</taxon>
        <taxon>Roseobacteraceae</taxon>
        <taxon>Roseivivax</taxon>
    </lineage>
</organism>
<sequence length="69" mass="7258">MTRNMGNVDRALRLVAAALLLWAAFGTAVAATGALHWLAILVAGVFVLTALVGMCPLYRVIGLKTCRAC</sequence>
<keyword evidence="1" id="KW-0472">Membrane</keyword>
<protein>
    <recommendedName>
        <fullName evidence="2">Inner membrane protein YgaP-like transmembrane domain-containing protein</fullName>
    </recommendedName>
</protein>
<dbReference type="Proteomes" id="UP000193570">
    <property type="component" value="Unassembled WGS sequence"/>
</dbReference>
<dbReference type="Pfam" id="PF11127">
    <property type="entry name" value="YgaP-like_TM"/>
    <property type="match status" value="1"/>
</dbReference>
<dbReference type="EMBL" id="FWFK01000001">
    <property type="protein sequence ID" value="SLN19734.1"/>
    <property type="molecule type" value="Genomic_DNA"/>
</dbReference>
<proteinExistence type="predicted"/>
<gene>
    <name evidence="3" type="ORF">ROJ8625_00686</name>
</gene>
<evidence type="ECO:0000313" key="3">
    <source>
        <dbReference type="EMBL" id="SLN19734.1"/>
    </source>
</evidence>
<keyword evidence="1" id="KW-0812">Transmembrane</keyword>
<accession>A0A1X6YF98</accession>
<feature type="transmembrane region" description="Helical" evidence="1">
    <location>
        <begin position="40"/>
        <end position="61"/>
    </location>
</feature>